<dbReference type="AlphaFoldDB" id="A0A8E2E6K8"/>
<evidence type="ECO:0000313" key="11">
    <source>
        <dbReference type="Proteomes" id="UP000250266"/>
    </source>
</evidence>
<dbReference type="InterPro" id="IPR026669">
    <property type="entry name" value="Arsenite_MeTrfase-like"/>
</dbReference>
<organism evidence="10 11">
    <name type="scientific">Lepidopterella palustris CBS 459.81</name>
    <dbReference type="NCBI Taxonomy" id="1314670"/>
    <lineage>
        <taxon>Eukaryota</taxon>
        <taxon>Fungi</taxon>
        <taxon>Dikarya</taxon>
        <taxon>Ascomycota</taxon>
        <taxon>Pezizomycotina</taxon>
        <taxon>Dothideomycetes</taxon>
        <taxon>Pleosporomycetidae</taxon>
        <taxon>Mytilinidiales</taxon>
        <taxon>Argynnaceae</taxon>
        <taxon>Lepidopterella</taxon>
    </lineage>
</organism>
<keyword evidence="1 10" id="KW-0808">Transferase</keyword>
<sequence length="299" mass="32052">MNSEQIYQQVQDHYGSAARSTSTEYGRSVAKSFGYSEAELANIPKEANLGLSCGNPIAIASLREGETVIDLGSGAGFDVFLAATKVGPSGRVIGVDMNKEMLARANENKERAGAKNVEFAESQITNIALDSGIADCVISNCVVNLVPEAEKHLAFEEMFRLLKSGGRIAMSDILAKKPLPDEIRENVGLYVGCIAGASQVGDYEKYLRQAGFSDVIIVDTNSDLNVYMEIDEDGIRKEQACCSHKTAGCCEPVKQATCCLDKPANCCSGGKDKTKATGTLQGLNLNEWAGSYKIFAVKH</sequence>
<keyword evidence="2" id="KW-0949">S-adenosyl-L-methionine</keyword>
<dbReference type="OrthoDB" id="66144at2759"/>
<dbReference type="InterPro" id="IPR025714">
    <property type="entry name" value="Methyltranfer_dom"/>
</dbReference>
<gene>
    <name evidence="10" type="ORF">K432DRAFT_427348</name>
</gene>
<dbReference type="InterPro" id="IPR029063">
    <property type="entry name" value="SAM-dependent_MTases_sf"/>
</dbReference>
<dbReference type="Proteomes" id="UP000250266">
    <property type="component" value="Unassembled WGS sequence"/>
</dbReference>
<dbReference type="PANTHER" id="PTHR43675:SF8">
    <property type="entry name" value="ARSENITE METHYLTRANSFERASE"/>
    <property type="match status" value="1"/>
</dbReference>
<dbReference type="SUPFAM" id="SSF53335">
    <property type="entry name" value="S-adenosyl-L-methionine-dependent methyltransferases"/>
    <property type="match status" value="1"/>
</dbReference>
<evidence type="ECO:0000313" key="10">
    <source>
        <dbReference type="EMBL" id="OCK78361.1"/>
    </source>
</evidence>
<reference evidence="10 11" key="1">
    <citation type="journal article" date="2016" name="Nat. Commun.">
        <title>Ectomycorrhizal ecology is imprinted in the genome of the dominant symbiotic fungus Cenococcum geophilum.</title>
        <authorList>
            <consortium name="DOE Joint Genome Institute"/>
            <person name="Peter M."/>
            <person name="Kohler A."/>
            <person name="Ohm R.A."/>
            <person name="Kuo A."/>
            <person name="Krutzmann J."/>
            <person name="Morin E."/>
            <person name="Arend M."/>
            <person name="Barry K.W."/>
            <person name="Binder M."/>
            <person name="Choi C."/>
            <person name="Clum A."/>
            <person name="Copeland A."/>
            <person name="Grisel N."/>
            <person name="Haridas S."/>
            <person name="Kipfer T."/>
            <person name="LaButti K."/>
            <person name="Lindquist E."/>
            <person name="Lipzen A."/>
            <person name="Maire R."/>
            <person name="Meier B."/>
            <person name="Mihaltcheva S."/>
            <person name="Molinier V."/>
            <person name="Murat C."/>
            <person name="Poggeler S."/>
            <person name="Quandt C.A."/>
            <person name="Sperisen C."/>
            <person name="Tritt A."/>
            <person name="Tisserant E."/>
            <person name="Crous P.W."/>
            <person name="Henrissat B."/>
            <person name="Nehls U."/>
            <person name="Egli S."/>
            <person name="Spatafora J.W."/>
            <person name="Grigoriev I.V."/>
            <person name="Martin F.M."/>
        </authorList>
    </citation>
    <scope>NUCLEOTIDE SEQUENCE [LARGE SCALE GENOMIC DNA]</scope>
    <source>
        <strain evidence="10 11">CBS 459.81</strain>
    </source>
</reference>
<evidence type="ECO:0000256" key="8">
    <source>
        <dbReference type="ARBA" id="ARBA00048428"/>
    </source>
</evidence>
<dbReference type="EC" id="2.1.1.137" evidence="4"/>
<comment type="similarity">
    <text evidence="3">Belongs to the methyltransferase superfamily. Arsenite methyltransferase family.</text>
</comment>
<evidence type="ECO:0000259" key="9">
    <source>
        <dbReference type="Pfam" id="PF13847"/>
    </source>
</evidence>
<accession>A0A8E2E6K8</accession>
<dbReference type="Gene3D" id="3.40.50.150">
    <property type="entry name" value="Vaccinia Virus protein VP39"/>
    <property type="match status" value="1"/>
</dbReference>
<evidence type="ECO:0000256" key="2">
    <source>
        <dbReference type="ARBA" id="ARBA00022691"/>
    </source>
</evidence>
<dbReference type="GO" id="GO:0030791">
    <property type="term" value="F:arsenite methyltransferase activity"/>
    <property type="evidence" value="ECO:0007669"/>
    <property type="project" value="UniProtKB-EC"/>
</dbReference>
<keyword evidence="10" id="KW-0489">Methyltransferase</keyword>
<dbReference type="Pfam" id="PF13847">
    <property type="entry name" value="Methyltransf_31"/>
    <property type="match status" value="1"/>
</dbReference>
<name>A0A8E2E6K8_9PEZI</name>
<dbReference type="PANTHER" id="PTHR43675">
    <property type="entry name" value="ARSENITE METHYLTRANSFERASE"/>
    <property type="match status" value="1"/>
</dbReference>
<dbReference type="EMBL" id="KV745065">
    <property type="protein sequence ID" value="OCK78361.1"/>
    <property type="molecule type" value="Genomic_DNA"/>
</dbReference>
<keyword evidence="11" id="KW-1185">Reference proteome</keyword>
<comment type="catalytic activity">
    <reaction evidence="7">
        <text>arsenic triglutathione + 2 [thioredoxin]-dithiol + 2 S-adenosyl-L-methionine + H2O = dimethylarsinous acid + 2 [thioredoxin]-disulfide + 3 glutathione + 2 S-adenosyl-L-homocysteine + 2 H(+)</text>
        <dbReference type="Rhea" id="RHEA:69464"/>
        <dbReference type="Rhea" id="RHEA-COMP:10698"/>
        <dbReference type="Rhea" id="RHEA-COMP:10700"/>
        <dbReference type="ChEBI" id="CHEBI:15377"/>
        <dbReference type="ChEBI" id="CHEBI:15378"/>
        <dbReference type="ChEBI" id="CHEBI:23808"/>
        <dbReference type="ChEBI" id="CHEBI:29950"/>
        <dbReference type="ChEBI" id="CHEBI:50058"/>
        <dbReference type="ChEBI" id="CHEBI:57856"/>
        <dbReference type="ChEBI" id="CHEBI:57925"/>
        <dbReference type="ChEBI" id="CHEBI:59789"/>
        <dbReference type="ChEBI" id="CHEBI:183640"/>
        <dbReference type="EC" id="2.1.1.137"/>
    </reaction>
</comment>
<evidence type="ECO:0000256" key="1">
    <source>
        <dbReference type="ARBA" id="ARBA00022679"/>
    </source>
</evidence>
<evidence type="ECO:0000256" key="7">
    <source>
        <dbReference type="ARBA" id="ARBA00047943"/>
    </source>
</evidence>
<protein>
    <recommendedName>
        <fullName evidence="5">Arsenite methyltransferase</fullName>
        <ecNumber evidence="4">2.1.1.137</ecNumber>
    </recommendedName>
</protein>
<dbReference type="CDD" id="cd02440">
    <property type="entry name" value="AdoMet_MTases"/>
    <property type="match status" value="1"/>
</dbReference>
<feature type="domain" description="Methyltransferase" evidence="9">
    <location>
        <begin position="63"/>
        <end position="211"/>
    </location>
</feature>
<dbReference type="GO" id="GO:0032259">
    <property type="term" value="P:methylation"/>
    <property type="evidence" value="ECO:0007669"/>
    <property type="project" value="UniProtKB-KW"/>
</dbReference>
<evidence type="ECO:0000256" key="6">
    <source>
        <dbReference type="ARBA" id="ARBA00047941"/>
    </source>
</evidence>
<evidence type="ECO:0000256" key="4">
    <source>
        <dbReference type="ARBA" id="ARBA00034521"/>
    </source>
</evidence>
<evidence type="ECO:0000256" key="3">
    <source>
        <dbReference type="ARBA" id="ARBA00034487"/>
    </source>
</evidence>
<proteinExistence type="inferred from homology"/>
<dbReference type="NCBIfam" id="NF008823">
    <property type="entry name" value="PRK11873.1"/>
    <property type="match status" value="1"/>
</dbReference>
<evidence type="ECO:0000256" key="5">
    <source>
        <dbReference type="ARBA" id="ARBA00034545"/>
    </source>
</evidence>
<comment type="catalytic activity">
    <reaction evidence="6">
        <text>arsenic triglutathione + [thioredoxin]-dithiol + S-adenosyl-L-methionine + 2 H2O = methylarsonous acid + [thioredoxin]-disulfide + 3 glutathione + S-adenosyl-L-homocysteine + H(+)</text>
        <dbReference type="Rhea" id="RHEA:69460"/>
        <dbReference type="Rhea" id="RHEA-COMP:10698"/>
        <dbReference type="Rhea" id="RHEA-COMP:10700"/>
        <dbReference type="ChEBI" id="CHEBI:15377"/>
        <dbReference type="ChEBI" id="CHEBI:15378"/>
        <dbReference type="ChEBI" id="CHEBI:17826"/>
        <dbReference type="ChEBI" id="CHEBI:29950"/>
        <dbReference type="ChEBI" id="CHEBI:50058"/>
        <dbReference type="ChEBI" id="CHEBI:57856"/>
        <dbReference type="ChEBI" id="CHEBI:57925"/>
        <dbReference type="ChEBI" id="CHEBI:59789"/>
        <dbReference type="ChEBI" id="CHEBI:183640"/>
        <dbReference type="EC" id="2.1.1.137"/>
    </reaction>
</comment>
<comment type="catalytic activity">
    <reaction evidence="8">
        <text>arsenic triglutathione + 3 [thioredoxin]-dithiol + 3 S-adenosyl-L-methionine = trimethylarsine + 3 [thioredoxin]-disulfide + 3 glutathione + 3 S-adenosyl-L-homocysteine + 3 H(+)</text>
        <dbReference type="Rhea" id="RHEA:69432"/>
        <dbReference type="Rhea" id="RHEA-COMP:10698"/>
        <dbReference type="Rhea" id="RHEA-COMP:10700"/>
        <dbReference type="ChEBI" id="CHEBI:15378"/>
        <dbReference type="ChEBI" id="CHEBI:27130"/>
        <dbReference type="ChEBI" id="CHEBI:29950"/>
        <dbReference type="ChEBI" id="CHEBI:50058"/>
        <dbReference type="ChEBI" id="CHEBI:57856"/>
        <dbReference type="ChEBI" id="CHEBI:57925"/>
        <dbReference type="ChEBI" id="CHEBI:59789"/>
        <dbReference type="ChEBI" id="CHEBI:183640"/>
        <dbReference type="EC" id="2.1.1.137"/>
    </reaction>
</comment>